<dbReference type="AlphaFoldDB" id="A0A1F7U758"/>
<evidence type="ECO:0000313" key="2">
    <source>
        <dbReference type="Proteomes" id="UP000177088"/>
    </source>
</evidence>
<reference evidence="1 2" key="1">
    <citation type="journal article" date="2016" name="Nat. Commun.">
        <title>Thousands of microbial genomes shed light on interconnected biogeochemical processes in an aquifer system.</title>
        <authorList>
            <person name="Anantharaman K."/>
            <person name="Brown C.T."/>
            <person name="Hug L.A."/>
            <person name="Sharon I."/>
            <person name="Castelle C.J."/>
            <person name="Probst A.J."/>
            <person name="Thomas B.C."/>
            <person name="Singh A."/>
            <person name="Wilkins M.J."/>
            <person name="Karaoz U."/>
            <person name="Brodie E.L."/>
            <person name="Williams K.H."/>
            <person name="Hubbard S.S."/>
            <person name="Banfield J.F."/>
        </authorList>
    </citation>
    <scope>NUCLEOTIDE SEQUENCE [LARGE SCALE GENOMIC DNA]</scope>
</reference>
<evidence type="ECO:0008006" key="3">
    <source>
        <dbReference type="Google" id="ProtNLM"/>
    </source>
</evidence>
<evidence type="ECO:0000313" key="1">
    <source>
        <dbReference type="EMBL" id="OGL74090.1"/>
    </source>
</evidence>
<dbReference type="InterPro" id="IPR016907">
    <property type="entry name" value="UCP029033"/>
</dbReference>
<name>A0A1F7U758_9BACT</name>
<dbReference type="PANTHER" id="PTHR34387:SF2">
    <property type="entry name" value="SLR1258 PROTEIN"/>
    <property type="match status" value="1"/>
</dbReference>
<dbReference type="InterPro" id="IPR007497">
    <property type="entry name" value="SIMPL/DUF541"/>
</dbReference>
<protein>
    <recommendedName>
        <fullName evidence="3">SIMPL domain-containing protein</fullName>
    </recommendedName>
</protein>
<dbReference type="PANTHER" id="PTHR34387">
    <property type="entry name" value="SLR1258 PROTEIN"/>
    <property type="match status" value="1"/>
</dbReference>
<organism evidence="1 2">
    <name type="scientific">Candidatus Uhrbacteria bacterium RIFCSPHIGHO2_02_FULL_60_10</name>
    <dbReference type="NCBI Taxonomy" id="1802392"/>
    <lineage>
        <taxon>Bacteria</taxon>
        <taxon>Candidatus Uhriibacteriota</taxon>
    </lineage>
</organism>
<dbReference type="PIRSF" id="PIRSF029033">
    <property type="entry name" value="UCP029033"/>
    <property type="match status" value="1"/>
</dbReference>
<dbReference type="GO" id="GO:0006974">
    <property type="term" value="P:DNA damage response"/>
    <property type="evidence" value="ECO:0007669"/>
    <property type="project" value="TreeGrafter"/>
</dbReference>
<dbReference type="Pfam" id="PF04402">
    <property type="entry name" value="SIMPL"/>
    <property type="match status" value="1"/>
</dbReference>
<comment type="caution">
    <text evidence="1">The sequence shown here is derived from an EMBL/GenBank/DDBJ whole genome shotgun (WGS) entry which is preliminary data.</text>
</comment>
<dbReference type="EMBL" id="MGEA01000035">
    <property type="protein sequence ID" value="OGL74090.1"/>
    <property type="molecule type" value="Genomic_DNA"/>
</dbReference>
<dbReference type="InterPro" id="IPR052022">
    <property type="entry name" value="26kDa_periplasmic_antigen"/>
</dbReference>
<dbReference type="Proteomes" id="UP000177088">
    <property type="component" value="Unassembled WGS sequence"/>
</dbReference>
<proteinExistence type="predicted"/>
<dbReference type="Gene3D" id="3.30.110.170">
    <property type="entry name" value="Protein of unknown function (DUF541), domain 1"/>
    <property type="match status" value="1"/>
</dbReference>
<dbReference type="Gene3D" id="3.30.70.2970">
    <property type="entry name" value="Protein of unknown function (DUF541), domain 2"/>
    <property type="match status" value="1"/>
</dbReference>
<sequence>MENNINRGLAVLGIALGLSLMASAGLAAVTFYKIKTLDQTLTVTGSAKKRVTADAAKWTAQFSRSVPVAELKGGYDLMRRDEKAVREFLLGRGLAESFFVITPVRLEEPFKYNPGAVREYVLNQNVEVNADDVAKVTALSKDFRPLIDAGLVFATLSVEYYFTKLPELRVDMLTEAVQDAQARARKIAESTGRQVGALRGASQGVVQLLPINSADVSDYGTYDTAGVEKDAMVTVRTTFSLK</sequence>
<accession>A0A1F7U758</accession>
<gene>
    <name evidence="1" type="ORF">A3C96_04180</name>
</gene>